<evidence type="ECO:0000256" key="4">
    <source>
        <dbReference type="ARBA" id="ARBA00022801"/>
    </source>
</evidence>
<evidence type="ECO:0000259" key="10">
    <source>
        <dbReference type="Pfam" id="PF21317"/>
    </source>
</evidence>
<dbReference type="PRINTS" id="PR00742">
    <property type="entry name" value="GLHYDRLASE35"/>
</dbReference>
<dbReference type="PANTHER" id="PTHR23421">
    <property type="entry name" value="BETA-GALACTOSIDASE RELATED"/>
    <property type="match status" value="1"/>
</dbReference>
<keyword evidence="5 6" id="KW-0326">Glycosidase</keyword>
<dbReference type="InterPro" id="IPR019801">
    <property type="entry name" value="Glyco_hydro_35_CS"/>
</dbReference>
<dbReference type="EC" id="3.2.1.23" evidence="3 6"/>
<keyword evidence="4 6" id="KW-0378">Hydrolase</keyword>
<feature type="domain" description="Beta-galactosidase galactose-binding" evidence="11">
    <location>
        <begin position="660"/>
        <end position="730"/>
    </location>
</feature>
<feature type="domain" description="Glycoside hydrolase 35 catalytic" evidence="9">
    <location>
        <begin position="35"/>
        <end position="366"/>
    </location>
</feature>
<evidence type="ECO:0000313" key="13">
    <source>
        <dbReference type="Proteomes" id="UP001497392"/>
    </source>
</evidence>
<evidence type="ECO:0000259" key="11">
    <source>
        <dbReference type="Pfam" id="PF21467"/>
    </source>
</evidence>
<evidence type="ECO:0000256" key="3">
    <source>
        <dbReference type="ARBA" id="ARBA00012756"/>
    </source>
</evidence>
<keyword evidence="8" id="KW-0732">Signal</keyword>
<evidence type="ECO:0000256" key="8">
    <source>
        <dbReference type="SAM" id="SignalP"/>
    </source>
</evidence>
<comment type="similarity">
    <text evidence="2 7">Belongs to the glycosyl hydrolase 35 family.</text>
</comment>
<dbReference type="Pfam" id="PF21467">
    <property type="entry name" value="BetaGal_gal-bd"/>
    <property type="match status" value="1"/>
</dbReference>
<evidence type="ECO:0000313" key="12">
    <source>
        <dbReference type="EMBL" id="CAL5218580.1"/>
    </source>
</evidence>
<organism evidence="12 13">
    <name type="scientific">Coccomyxa viridis</name>
    <dbReference type="NCBI Taxonomy" id="1274662"/>
    <lineage>
        <taxon>Eukaryota</taxon>
        <taxon>Viridiplantae</taxon>
        <taxon>Chlorophyta</taxon>
        <taxon>core chlorophytes</taxon>
        <taxon>Trebouxiophyceae</taxon>
        <taxon>Trebouxiophyceae incertae sedis</taxon>
        <taxon>Coccomyxaceae</taxon>
        <taxon>Coccomyxa</taxon>
    </lineage>
</organism>
<feature type="signal peptide" evidence="8">
    <location>
        <begin position="1"/>
        <end position="25"/>
    </location>
</feature>
<dbReference type="Gene3D" id="3.20.20.80">
    <property type="entry name" value="Glycosidases"/>
    <property type="match status" value="1"/>
</dbReference>
<dbReference type="Proteomes" id="UP001497392">
    <property type="component" value="Unassembled WGS sequence"/>
</dbReference>
<dbReference type="InterPro" id="IPR048913">
    <property type="entry name" value="BetaGal_gal-bd"/>
</dbReference>
<sequence>MRDRIPVGLAAALAALCCLAGRAAAGNFTIAHDRFVRDGQPVQLISGSVHYFRIHPGLWEDRLLRMKAMGLNTVEMYVAWNVHEPYPGDFKWDGWQDVEGFIELCQKVGLLVVLRPGPYICAEWDFGGFPWWLGSKQVLGGGTMKIRTNDAAYLTHVDRWWGELLPRMTRLLYSNGGPIVMVQIENEFGFVGPDEQYLRHLHTLARDNLVDDVILFSTDPPAVIDKGSLGGSYSYATVDFGAGWWPLDEAFGKAKSRNLPGKSPAFVSEFYTGWLSWNGDPFPNTSYAKFIDYFNQVLKYNEGSGSINLYMAHGGTNFGWWTGAQRNDAKQQGIEWYEGERTIQSFYDSDITSYDYQAPISEAGDYGQPGSGGPNKFEGIRAAIVAHNNATLPDPPPRPRIVAYGNVALTQQGALLDHIPELFPGKGIYSQVPQPMEDYGEGGGLILYRTIVNATWLKAGATLYVGAHVADHAHILVNGQRVGYLDRNEGHSTMLSEVADKIARANDNKNVTMDILVEAVGRVNTGVEFDLKGLISPLVLLNTEQLLGWRVFTLPLRNTEVLKLPAILPPSDAAAAPEVAPSAAPASSEAIASVGAPMAAPDAATVAKYHADQTRAIRMGTEGASMATTVFMAEGNGSCPAAPSGTNATATVPTTQTQGPVFYRGYFSISSQVQPNDKGHYPDTYLNIGGGKWSKGVAFINGFNLGWYWPYLGPANTMYVPGPLLKACNNELLLLEVGTIKPADATATVSFVDSPDFSGPAAGFGGKKDGAIVEGILQANKLKQGQAPPVDLDYYADTGVMGGHMVAMMT</sequence>
<dbReference type="InterPro" id="IPR008979">
    <property type="entry name" value="Galactose-bd-like_sf"/>
</dbReference>
<dbReference type="SUPFAM" id="SSF51445">
    <property type="entry name" value="(Trans)glycosidases"/>
    <property type="match status" value="1"/>
</dbReference>
<evidence type="ECO:0000256" key="1">
    <source>
        <dbReference type="ARBA" id="ARBA00001412"/>
    </source>
</evidence>
<dbReference type="InterPro" id="IPR017853">
    <property type="entry name" value="GH"/>
</dbReference>
<dbReference type="Gene3D" id="2.60.120.260">
    <property type="entry name" value="Galactose-binding domain-like"/>
    <property type="match status" value="3"/>
</dbReference>
<gene>
    <name evidence="12" type="primary">g274</name>
    <name evidence="12" type="ORF">VP750_LOCUS239</name>
</gene>
<accession>A0ABP1FJ04</accession>
<dbReference type="PROSITE" id="PS01182">
    <property type="entry name" value="GLYCOSYL_HYDROL_F35"/>
    <property type="match status" value="1"/>
</dbReference>
<dbReference type="Pfam" id="PF21317">
    <property type="entry name" value="BetaGal_ABD_1"/>
    <property type="match status" value="1"/>
</dbReference>
<proteinExistence type="inferred from homology"/>
<dbReference type="InterPro" id="IPR001944">
    <property type="entry name" value="Glycoside_Hdrlase_35"/>
</dbReference>
<feature type="domain" description="Beta-galactosidase 1-like first all-beta" evidence="10">
    <location>
        <begin position="433"/>
        <end position="554"/>
    </location>
</feature>
<dbReference type="Pfam" id="PF01301">
    <property type="entry name" value="Glyco_hydro_35"/>
    <property type="match status" value="1"/>
</dbReference>
<comment type="caution">
    <text evidence="12">The sequence shown here is derived from an EMBL/GenBank/DDBJ whole genome shotgun (WGS) entry which is preliminary data.</text>
</comment>
<dbReference type="EMBL" id="CAXHTA020000001">
    <property type="protein sequence ID" value="CAL5218580.1"/>
    <property type="molecule type" value="Genomic_DNA"/>
</dbReference>
<evidence type="ECO:0000256" key="7">
    <source>
        <dbReference type="RuleBase" id="RU003679"/>
    </source>
</evidence>
<evidence type="ECO:0000256" key="2">
    <source>
        <dbReference type="ARBA" id="ARBA00009809"/>
    </source>
</evidence>
<dbReference type="InterPro" id="IPR031330">
    <property type="entry name" value="Gly_Hdrlase_35_cat"/>
</dbReference>
<evidence type="ECO:0000259" key="9">
    <source>
        <dbReference type="Pfam" id="PF01301"/>
    </source>
</evidence>
<dbReference type="InterPro" id="IPR048912">
    <property type="entry name" value="BetaGal1-like_ABD1"/>
</dbReference>
<reference evidence="12 13" key="1">
    <citation type="submission" date="2024-06" db="EMBL/GenBank/DDBJ databases">
        <authorList>
            <person name="Kraege A."/>
            <person name="Thomma B."/>
        </authorList>
    </citation>
    <scope>NUCLEOTIDE SEQUENCE [LARGE SCALE GENOMIC DNA]</scope>
</reference>
<keyword evidence="13" id="KW-1185">Reference proteome</keyword>
<dbReference type="SUPFAM" id="SSF49785">
    <property type="entry name" value="Galactose-binding domain-like"/>
    <property type="match status" value="1"/>
</dbReference>
<evidence type="ECO:0000256" key="5">
    <source>
        <dbReference type="ARBA" id="ARBA00023295"/>
    </source>
</evidence>
<feature type="chain" id="PRO_5047005521" description="Beta-galactosidase" evidence="8">
    <location>
        <begin position="26"/>
        <end position="810"/>
    </location>
</feature>
<protein>
    <recommendedName>
        <fullName evidence="3 6">Beta-galactosidase</fullName>
        <ecNumber evidence="3 6">3.2.1.23</ecNumber>
    </recommendedName>
</protein>
<comment type="catalytic activity">
    <reaction evidence="1 6">
        <text>Hydrolysis of terminal non-reducing beta-D-galactose residues in beta-D-galactosides.</text>
        <dbReference type="EC" id="3.2.1.23"/>
    </reaction>
</comment>
<name>A0ABP1FJ04_9CHLO</name>
<evidence type="ECO:0000256" key="6">
    <source>
        <dbReference type="RuleBase" id="RU000675"/>
    </source>
</evidence>